<protein>
    <recommendedName>
        <fullName evidence="4">Retrotransposon gag domain-containing protein</fullName>
    </recommendedName>
</protein>
<keyword evidence="3" id="KW-1185">Reference proteome</keyword>
<dbReference type="AlphaFoldDB" id="A0AAD8VIU3"/>
<evidence type="ECO:0000313" key="2">
    <source>
        <dbReference type="EMBL" id="KAK1606801.1"/>
    </source>
</evidence>
<accession>A0AAD8VIU3</accession>
<feature type="region of interest" description="Disordered" evidence="1">
    <location>
        <begin position="243"/>
        <end position="267"/>
    </location>
</feature>
<name>A0AAD8VIU3_LOLMU</name>
<evidence type="ECO:0000256" key="1">
    <source>
        <dbReference type="SAM" id="MobiDB-lite"/>
    </source>
</evidence>
<evidence type="ECO:0008006" key="4">
    <source>
        <dbReference type="Google" id="ProtNLM"/>
    </source>
</evidence>
<proteinExistence type="predicted"/>
<reference evidence="2" key="1">
    <citation type="submission" date="2023-07" db="EMBL/GenBank/DDBJ databases">
        <title>A chromosome-level genome assembly of Lolium multiflorum.</title>
        <authorList>
            <person name="Chen Y."/>
            <person name="Copetti D."/>
            <person name="Kolliker R."/>
            <person name="Studer B."/>
        </authorList>
    </citation>
    <scope>NUCLEOTIDE SEQUENCE</scope>
    <source>
        <strain evidence="2">02402/16</strain>
        <tissue evidence="2">Leaf</tissue>
    </source>
</reference>
<evidence type="ECO:0000313" key="3">
    <source>
        <dbReference type="Proteomes" id="UP001231189"/>
    </source>
</evidence>
<dbReference type="Proteomes" id="UP001231189">
    <property type="component" value="Unassembled WGS sequence"/>
</dbReference>
<organism evidence="2 3">
    <name type="scientific">Lolium multiflorum</name>
    <name type="common">Italian ryegrass</name>
    <name type="synonym">Lolium perenne subsp. multiflorum</name>
    <dbReference type="NCBI Taxonomy" id="4521"/>
    <lineage>
        <taxon>Eukaryota</taxon>
        <taxon>Viridiplantae</taxon>
        <taxon>Streptophyta</taxon>
        <taxon>Embryophyta</taxon>
        <taxon>Tracheophyta</taxon>
        <taxon>Spermatophyta</taxon>
        <taxon>Magnoliopsida</taxon>
        <taxon>Liliopsida</taxon>
        <taxon>Poales</taxon>
        <taxon>Poaceae</taxon>
        <taxon>BOP clade</taxon>
        <taxon>Pooideae</taxon>
        <taxon>Poodae</taxon>
        <taxon>Poeae</taxon>
        <taxon>Poeae Chloroplast Group 2 (Poeae type)</taxon>
        <taxon>Loliodinae</taxon>
        <taxon>Loliinae</taxon>
        <taxon>Lolium</taxon>
    </lineage>
</organism>
<comment type="caution">
    <text evidence="2">The sequence shown here is derived from an EMBL/GenBank/DDBJ whole genome shotgun (WGS) entry which is preliminary data.</text>
</comment>
<dbReference type="EMBL" id="JAUUTY010000007">
    <property type="protein sequence ID" value="KAK1606801.1"/>
    <property type="molecule type" value="Genomic_DNA"/>
</dbReference>
<sequence>MFSKTEEPLDADDWLQTMENNLEVAGVEAAEKVLFATHYLSGLARAWWNIARAMNGGQMMTWEDFKLKFSTSAHVIKKMRYAPDETDTNEKKKERFLNGLHDEMQTVLVNIPFADLEALVDYAIRMEGKLHQANENRMRMMNREWTPQYIKNTVASSPEPLRPCSVVAMDDLPVPSRPLSPAIKGGLSLAVFSHHLTPHSSLSLLDPLIRLKQILQRKYSRNWTKSTPRVLFFHGASETEGDTKWGRRGAATIGPRGRGPRRPMVWAPRRPPNLPFRLLLISFVAKTHTESHDTENLPENAAANPISGFGDRLRHLPERGIISGGLFITMIASGLMCE</sequence>
<gene>
    <name evidence="2" type="ORF">QYE76_030474</name>
</gene>